<dbReference type="CDD" id="cd02619">
    <property type="entry name" value="Peptidase_C1"/>
    <property type="match status" value="1"/>
</dbReference>
<dbReference type="Gene3D" id="3.90.70.10">
    <property type="entry name" value="Cysteine proteinases"/>
    <property type="match status" value="1"/>
</dbReference>
<dbReference type="Pfam" id="PF10342">
    <property type="entry name" value="Kre9_KNH"/>
    <property type="match status" value="4"/>
</dbReference>
<accession>A0A1V6CAX8</accession>
<name>A0A1V6CAX8_UNCT6</name>
<dbReference type="SUPFAM" id="SSF54001">
    <property type="entry name" value="Cysteine proteinases"/>
    <property type="match status" value="1"/>
</dbReference>
<protein>
    <submittedName>
        <fullName evidence="4">Ser-Thr-rich glycosyl-phosphatidyl-inositol-anchored membrane family protein</fullName>
    </submittedName>
</protein>
<proteinExistence type="inferred from homology"/>
<dbReference type="PANTHER" id="PTHR12411">
    <property type="entry name" value="CYSTEINE PROTEASE FAMILY C1-RELATED"/>
    <property type="match status" value="1"/>
</dbReference>
<comment type="similarity">
    <text evidence="1">Belongs to the peptidase C1 family.</text>
</comment>
<evidence type="ECO:0000313" key="4">
    <source>
        <dbReference type="EMBL" id="OQB73974.1"/>
    </source>
</evidence>
<keyword evidence="2" id="KW-0732">Signal</keyword>
<sequence>MTVKSIFFKISAILLFFFTYILSAATLEFAPLDDEFLQYSSGENTSISEIPSPISLPSVVYPSAPSSFDLRSYKKVSSVKDQGTAGSCWAFATYASLESCLLTKENYDFSENHMKNTLSSSYAEGFDRKASDGGNLFMSTAYLVRWSGPVLESQDPYNASSTVSPAGILPAKHIQEVVFIPDRKSSTDNSAIKKAIMDYGAIATTMYYGNQYLAKGKNYCYSGNETSNHAVSIVGWDDSYSRSNFYGSAAGIPPGDGAFIVKNSWGSLWGESGYFYVSYYDSNIGKNCAVFNNAESVNNYDVMYQYDPLGWVTSAGFNTNTAYFANIFTANQTGTVSAVGFYTPVINSQYEIKIYKNVSGNSPIAGTSAITKSGVISNPGYHTIKLPSDVFVSKNEKFSAVVKLKTPGYNYPIAVEAPISGYSSKASAHPGESFISENGSVWTDITVSAPGTNICLKVYGSAIGFDITSPDGGEIWEQETIKTITWKNNGNVKGNVKIELLRNESLAYIITSSTPVGTSEIGSYKWLIPATINSGSTYKIRITSTNNTSITDTSNENFSITGSKIIVDTPTKGLKFYKSSNQTVQWRYTGKISGTVKIELMKSGISKKLINSSFSIGNNGTGSYIWKIPSDVTPGDGYSIKVTSNTKSGIYGLSEQFSISGPSIDITTPNSGEKWFTNTKQTITWTYSGNPGNTVKIECLKGSSATVISQNCSIGSSGTGSYSWSIPSSYVPGSNYKIRITPVADRTAGDTSDGDFTISPGLIKVISPNGGEIWKPGTKQTILWSYEGNPGSYVSIEVLKGSAVVLRISSRPIGSGGVGSYQWNIPSTQKQGSDYKIRVISTTQPNVSDISDGFLTISNDSTGFSIKNERNEIQEDSGYYYR</sequence>
<feature type="domain" description="Peptidase C1A papain C-terminal" evidence="3">
    <location>
        <begin position="64"/>
        <end position="298"/>
    </location>
</feature>
<evidence type="ECO:0000256" key="2">
    <source>
        <dbReference type="ARBA" id="ARBA00022729"/>
    </source>
</evidence>
<reference evidence="4" key="1">
    <citation type="submission" date="2017-02" db="EMBL/GenBank/DDBJ databases">
        <title>Delving into the versatile metabolic prowess of the omnipresent phylum Bacteroidetes.</title>
        <authorList>
            <person name="Nobu M.K."/>
            <person name="Mei R."/>
            <person name="Narihiro T."/>
            <person name="Kuroda K."/>
            <person name="Liu W.-T."/>
        </authorList>
    </citation>
    <scope>NUCLEOTIDE SEQUENCE</scope>
    <source>
        <strain evidence="4">ADurb.Bin131</strain>
    </source>
</reference>
<comment type="caution">
    <text evidence="4">The sequence shown here is derived from an EMBL/GenBank/DDBJ whole genome shotgun (WGS) entry which is preliminary data.</text>
</comment>
<dbReference type="InterPro" id="IPR040528">
    <property type="entry name" value="Lectin-like"/>
</dbReference>
<evidence type="ECO:0000259" key="3">
    <source>
        <dbReference type="SMART" id="SM00645"/>
    </source>
</evidence>
<dbReference type="SMART" id="SM00645">
    <property type="entry name" value="Pept_C1"/>
    <property type="match status" value="1"/>
</dbReference>
<dbReference type="PROSITE" id="PS00139">
    <property type="entry name" value="THIOL_PROTEASE_CYS"/>
    <property type="match status" value="1"/>
</dbReference>
<dbReference type="GO" id="GO:0008234">
    <property type="term" value="F:cysteine-type peptidase activity"/>
    <property type="evidence" value="ECO:0007669"/>
    <property type="project" value="InterPro"/>
</dbReference>
<dbReference type="InterPro" id="IPR013128">
    <property type="entry name" value="Peptidase_C1A"/>
</dbReference>
<dbReference type="InterPro" id="IPR000169">
    <property type="entry name" value="Pept_cys_AS"/>
</dbReference>
<dbReference type="Pfam" id="PF00112">
    <property type="entry name" value="Peptidase_C1"/>
    <property type="match status" value="1"/>
</dbReference>
<organism evidence="4">
    <name type="scientific">candidate division TA06 bacterium ADurb.Bin131</name>
    <dbReference type="NCBI Taxonomy" id="1852827"/>
    <lineage>
        <taxon>Bacteria</taxon>
        <taxon>Bacteria division TA06</taxon>
    </lineage>
</organism>
<dbReference type="InterPro" id="IPR018466">
    <property type="entry name" value="Kre9/Knh1-like_N"/>
</dbReference>
<dbReference type="InterPro" id="IPR000668">
    <property type="entry name" value="Peptidase_C1A_C"/>
</dbReference>
<dbReference type="EMBL" id="MWDQ01000056">
    <property type="protein sequence ID" value="OQB73974.1"/>
    <property type="molecule type" value="Genomic_DNA"/>
</dbReference>
<dbReference type="InterPro" id="IPR038765">
    <property type="entry name" value="Papain-like_cys_pep_sf"/>
</dbReference>
<gene>
    <name evidence="4" type="ORF">BWX89_00717</name>
</gene>
<dbReference type="AlphaFoldDB" id="A0A1V6CAX8"/>
<evidence type="ECO:0000256" key="1">
    <source>
        <dbReference type="ARBA" id="ARBA00008455"/>
    </source>
</evidence>
<dbReference type="Proteomes" id="UP000485562">
    <property type="component" value="Unassembled WGS sequence"/>
</dbReference>
<dbReference type="Pfam" id="PF18560">
    <property type="entry name" value="Lectin_like"/>
    <property type="match status" value="1"/>
</dbReference>
<dbReference type="GO" id="GO:0006508">
    <property type="term" value="P:proteolysis"/>
    <property type="evidence" value="ECO:0007669"/>
    <property type="project" value="InterPro"/>
</dbReference>